<dbReference type="InterPro" id="IPR033889">
    <property type="entry name" value="LanC"/>
</dbReference>
<sequence>MTWGSVVPTATAARAVAVAREVAARLATPDSLPPATHRPTRLRDGASGAVGCALLLGQFTGHDWESAAHRCLGAAVGDIAQAGFGFPGLFDGLAGVAFATATLSRDGARYRHLLADVDRLVIRNAIARADAVTHAPRGLPFEAFDIISGLAGIGAYLLRRREIAEAKQALRAVLTALVAVCRWDAGVPNWYTPPSRIAPGTPMAESFPGGVLNCGLAHGVPGPLALLALAELDGVSVAGQRASITTVAHWLAAQRVDDEYGPNWPKGVALPRGTAVGAPAARNAWCYGGPGVARALWLAGKAIADAELRALAVDAMAAAWLRLASVPDPDTSPGLCHGIAGLLQITARFTQDTGDARFARATVALTDLLLDLYDPGYPFGFRFCGEDPQDRPGLLDGAAGPALALLAAGTDVPPAWDRMLLLA</sequence>
<dbReference type="Proteomes" id="UP000694257">
    <property type="component" value="Chromosome"/>
</dbReference>
<reference evidence="1 2" key="1">
    <citation type="submission" date="2021-07" db="EMBL/GenBank/DDBJ databases">
        <title>Whole Genome Sequence of Nocardia Iowensis.</title>
        <authorList>
            <person name="Lamm A."/>
            <person name="Collins-Fairclough A.M."/>
            <person name="Bunk B."/>
            <person name="Sproer C."/>
        </authorList>
    </citation>
    <scope>NUCLEOTIDE SEQUENCE [LARGE SCALE GENOMIC DNA]</scope>
    <source>
        <strain evidence="1 2">NRRL 5646</strain>
    </source>
</reference>
<organism evidence="1 2">
    <name type="scientific">Nocardia iowensis</name>
    <dbReference type="NCBI Taxonomy" id="204891"/>
    <lineage>
        <taxon>Bacteria</taxon>
        <taxon>Bacillati</taxon>
        <taxon>Actinomycetota</taxon>
        <taxon>Actinomycetes</taxon>
        <taxon>Mycobacteriales</taxon>
        <taxon>Nocardiaceae</taxon>
        <taxon>Nocardia</taxon>
    </lineage>
</organism>
<dbReference type="SMART" id="SM01260">
    <property type="entry name" value="LANC_like"/>
    <property type="match status" value="1"/>
</dbReference>
<dbReference type="CDD" id="cd04793">
    <property type="entry name" value="LanC"/>
    <property type="match status" value="1"/>
</dbReference>
<evidence type="ECO:0000313" key="2">
    <source>
        <dbReference type="Proteomes" id="UP000694257"/>
    </source>
</evidence>
<dbReference type="EMBL" id="CP078145">
    <property type="protein sequence ID" value="QXN88258.1"/>
    <property type="molecule type" value="Genomic_DNA"/>
</dbReference>
<dbReference type="InterPro" id="IPR007822">
    <property type="entry name" value="LANC-like"/>
</dbReference>
<evidence type="ECO:0000313" key="1">
    <source>
        <dbReference type="EMBL" id="QXN88258.1"/>
    </source>
</evidence>
<keyword evidence="2" id="KW-1185">Reference proteome</keyword>
<dbReference type="RefSeq" id="WP_218469141.1">
    <property type="nucleotide sequence ID" value="NZ_BAABJN010000008.1"/>
</dbReference>
<accession>A0ABX8RF85</accession>
<protein>
    <submittedName>
        <fullName evidence="1">Lanthionine synthetase C family protein</fullName>
    </submittedName>
</protein>
<dbReference type="Pfam" id="PF05147">
    <property type="entry name" value="LANC_like"/>
    <property type="match status" value="1"/>
</dbReference>
<proteinExistence type="predicted"/>
<name>A0ABX8RF85_NOCIO</name>
<gene>
    <name evidence="1" type="ORF">KV110_21885</name>
</gene>